<evidence type="ECO:0000259" key="6">
    <source>
        <dbReference type="Pfam" id="PF06925"/>
    </source>
</evidence>
<evidence type="ECO:0000256" key="4">
    <source>
        <dbReference type="ARBA" id="ARBA00022679"/>
    </source>
</evidence>
<evidence type="ECO:0000259" key="5">
    <source>
        <dbReference type="Pfam" id="PF04101"/>
    </source>
</evidence>
<gene>
    <name evidence="7" type="ORF">J2R98_000075</name>
</gene>
<dbReference type="Pfam" id="PF06925">
    <property type="entry name" value="MGDG_synth"/>
    <property type="match status" value="1"/>
</dbReference>
<feature type="domain" description="Glycosyl transferase family 28 C-terminal" evidence="5">
    <location>
        <begin position="205"/>
        <end position="342"/>
    </location>
</feature>
<evidence type="ECO:0000256" key="2">
    <source>
        <dbReference type="ARBA" id="ARBA00006962"/>
    </source>
</evidence>
<keyword evidence="3 7" id="KW-0328">Glycosyltransferase</keyword>
<keyword evidence="8" id="KW-1185">Reference proteome</keyword>
<dbReference type="InterPro" id="IPR009695">
    <property type="entry name" value="Diacylglyc_glucosyltr_N"/>
</dbReference>
<dbReference type="PANTHER" id="PTHR43025:SF3">
    <property type="entry name" value="MONOGALACTOSYLDIACYLGLYCEROL SYNTHASE 1, CHLOROPLASTIC"/>
    <property type="match status" value="1"/>
</dbReference>
<dbReference type="Gene3D" id="3.40.50.2000">
    <property type="entry name" value="Glycogen Phosphorylase B"/>
    <property type="match status" value="1"/>
</dbReference>
<evidence type="ECO:0000313" key="7">
    <source>
        <dbReference type="EMBL" id="MDQ0350272.1"/>
    </source>
</evidence>
<dbReference type="GO" id="GO:0016757">
    <property type="term" value="F:glycosyltransferase activity"/>
    <property type="evidence" value="ECO:0007669"/>
    <property type="project" value="UniProtKB-KW"/>
</dbReference>
<dbReference type="InterPro" id="IPR050519">
    <property type="entry name" value="Glycosyltransf_28_UgtP"/>
</dbReference>
<protein>
    <submittedName>
        <fullName evidence="7">Processive 1,2-diacylglycerol beta-glucosyltransferase</fullName>
        <ecNumber evidence="7">2.4.1.315</ecNumber>
    </submittedName>
</protein>
<accession>A0ABU0DP85</accession>
<comment type="subcellular location">
    <subcellularLocation>
        <location evidence="1">Membrane</location>
    </subcellularLocation>
</comment>
<dbReference type="Pfam" id="PF04101">
    <property type="entry name" value="Glyco_tran_28_C"/>
    <property type="match status" value="1"/>
</dbReference>
<comment type="similarity">
    <text evidence="2">Belongs to the glycosyltransferase 28 family.</text>
</comment>
<evidence type="ECO:0000256" key="1">
    <source>
        <dbReference type="ARBA" id="ARBA00004370"/>
    </source>
</evidence>
<keyword evidence="4 7" id="KW-0808">Transferase</keyword>
<feature type="domain" description="Diacylglycerol glucosyltransferase N-terminal" evidence="6">
    <location>
        <begin position="16"/>
        <end position="180"/>
    </location>
</feature>
<name>A0ABU0DP85_9BACI</name>
<organism evidence="7 8">
    <name type="scientific">Alkalibacillus filiformis</name>
    <dbReference type="NCBI Taxonomy" id="200990"/>
    <lineage>
        <taxon>Bacteria</taxon>
        <taxon>Bacillati</taxon>
        <taxon>Bacillota</taxon>
        <taxon>Bacilli</taxon>
        <taxon>Bacillales</taxon>
        <taxon>Bacillaceae</taxon>
        <taxon>Alkalibacillus</taxon>
    </lineage>
</organism>
<dbReference type="Proteomes" id="UP001236723">
    <property type="component" value="Unassembled WGS sequence"/>
</dbReference>
<proteinExistence type="inferred from homology"/>
<evidence type="ECO:0000256" key="3">
    <source>
        <dbReference type="ARBA" id="ARBA00022676"/>
    </source>
</evidence>
<reference evidence="7 8" key="1">
    <citation type="submission" date="2023-07" db="EMBL/GenBank/DDBJ databases">
        <title>Genomic Encyclopedia of Type Strains, Phase IV (KMG-IV): sequencing the most valuable type-strain genomes for metagenomic binning, comparative biology and taxonomic classification.</title>
        <authorList>
            <person name="Goeker M."/>
        </authorList>
    </citation>
    <scope>NUCLEOTIDE SEQUENCE [LARGE SCALE GENOMIC DNA]</scope>
    <source>
        <strain evidence="7 8">DSM 15448</strain>
    </source>
</reference>
<comment type="caution">
    <text evidence="7">The sequence shown here is derived from an EMBL/GenBank/DDBJ whole genome shotgun (WGS) entry which is preliminary data.</text>
</comment>
<dbReference type="EC" id="2.4.1.315" evidence="7"/>
<dbReference type="SUPFAM" id="SSF53756">
    <property type="entry name" value="UDP-Glycosyltransferase/glycogen phosphorylase"/>
    <property type="match status" value="1"/>
</dbReference>
<dbReference type="PANTHER" id="PTHR43025">
    <property type="entry name" value="MONOGALACTOSYLDIACYLGLYCEROL SYNTHASE"/>
    <property type="match status" value="1"/>
</dbReference>
<dbReference type="RefSeq" id="WP_307064996.1">
    <property type="nucleotide sequence ID" value="NZ_JAUSUP010000001.1"/>
</dbReference>
<evidence type="ECO:0000313" key="8">
    <source>
        <dbReference type="Proteomes" id="UP001236723"/>
    </source>
</evidence>
<dbReference type="InterPro" id="IPR007235">
    <property type="entry name" value="Glyco_trans_28_C"/>
</dbReference>
<sequence length="372" mass="42264">MQKKILILSEPFGLGHTKVAEGIAQRISMYDSSVDIKIMELGSVLKPFVTSVFVHSYQKLSTQLPSLWRKLYHFQQHQPVSISLQNFIYQLFHRKIEDLLEQYNPDLVICTHPFCSSTVARKKRLGFDVKQCTIVTDCFAHGIWVQPEVDLYFVPTQDVKGQIMNMGIPSNRINVTGIPVDPKFSSNENKHQVRKRLSLNEQLPTVLIMGGGLGLGGIPEITKILSKWKEKLQIIVCTGKNDKLKDSLLNNKDLLHSNINILGYTEDVDQWMGAADLLITKPGGSTCFEAISKGVPLLIYQPLLGHEEENCQFFVNQGLAIKLSDDAMIDDYIYKLLYDPDDINRVRDKISQFQQKLDPQRSVKSIVDLIYQ</sequence>
<dbReference type="EMBL" id="JAUSUP010000001">
    <property type="protein sequence ID" value="MDQ0350272.1"/>
    <property type="molecule type" value="Genomic_DNA"/>
</dbReference>